<keyword evidence="1" id="KW-0645">Protease</keyword>
<proteinExistence type="predicted"/>
<organism evidence="1 2">
    <name type="scientific">Leptobacterium flavescens</name>
    <dbReference type="NCBI Taxonomy" id="472055"/>
    <lineage>
        <taxon>Bacteria</taxon>
        <taxon>Pseudomonadati</taxon>
        <taxon>Bacteroidota</taxon>
        <taxon>Flavobacteriia</taxon>
        <taxon>Flavobacteriales</taxon>
        <taxon>Flavobacteriaceae</taxon>
        <taxon>Leptobacterium</taxon>
    </lineage>
</organism>
<dbReference type="CDD" id="cd05483">
    <property type="entry name" value="retropepsin_like_bacteria"/>
    <property type="match status" value="1"/>
</dbReference>
<dbReference type="Proteomes" id="UP000468581">
    <property type="component" value="Unassembled WGS sequence"/>
</dbReference>
<name>A0A6P0UJL7_9FLAO</name>
<dbReference type="EMBL" id="JAABOO010000001">
    <property type="protein sequence ID" value="NER12742.1"/>
    <property type="molecule type" value="Genomic_DNA"/>
</dbReference>
<protein>
    <submittedName>
        <fullName evidence="1">Acid protease</fullName>
    </submittedName>
</protein>
<dbReference type="Gene3D" id="2.40.70.10">
    <property type="entry name" value="Acid Proteases"/>
    <property type="match status" value="1"/>
</dbReference>
<dbReference type="GO" id="GO:0008233">
    <property type="term" value="F:peptidase activity"/>
    <property type="evidence" value="ECO:0007669"/>
    <property type="project" value="UniProtKB-KW"/>
</dbReference>
<dbReference type="AlphaFoldDB" id="A0A6P0UJL7"/>
<dbReference type="RefSeq" id="WP_163605752.1">
    <property type="nucleotide sequence ID" value="NZ_JAABOO010000001.1"/>
</dbReference>
<sequence length="145" mass="16153">MISLKKFLQEKGYTRVPLKRTPTDHFEIKAEINGVQGRFILDTGASSTCVGFDSIEHFKLNPESSEVKAAGAGGRGMETQIARKNEISIGKWKKKNIAIILFNMTHVNSALLEYESIPVNGIIGADVLKKSKAIIDYDKHCIYLR</sequence>
<dbReference type="GO" id="GO:0006508">
    <property type="term" value="P:proteolysis"/>
    <property type="evidence" value="ECO:0007669"/>
    <property type="project" value="UniProtKB-KW"/>
</dbReference>
<dbReference type="InterPro" id="IPR034122">
    <property type="entry name" value="Retropepsin-like_bacterial"/>
</dbReference>
<accession>A0A6P0UJL7</accession>
<dbReference type="Pfam" id="PF13650">
    <property type="entry name" value="Asp_protease_2"/>
    <property type="match status" value="1"/>
</dbReference>
<evidence type="ECO:0000313" key="2">
    <source>
        <dbReference type="Proteomes" id="UP000468581"/>
    </source>
</evidence>
<dbReference type="SUPFAM" id="SSF50630">
    <property type="entry name" value="Acid proteases"/>
    <property type="match status" value="1"/>
</dbReference>
<evidence type="ECO:0000313" key="1">
    <source>
        <dbReference type="EMBL" id="NER12742.1"/>
    </source>
</evidence>
<keyword evidence="1" id="KW-0378">Hydrolase</keyword>
<reference evidence="1 2" key="1">
    <citation type="submission" date="2020-01" db="EMBL/GenBank/DDBJ databases">
        <title>Leptobacterium flavescens.</title>
        <authorList>
            <person name="Wang G."/>
        </authorList>
    </citation>
    <scope>NUCLEOTIDE SEQUENCE [LARGE SCALE GENOMIC DNA]</scope>
    <source>
        <strain evidence="1 2">KCTC 22160</strain>
    </source>
</reference>
<gene>
    <name evidence="1" type="ORF">GWK08_04770</name>
</gene>
<comment type="caution">
    <text evidence="1">The sequence shown here is derived from an EMBL/GenBank/DDBJ whole genome shotgun (WGS) entry which is preliminary data.</text>
</comment>
<keyword evidence="2" id="KW-1185">Reference proteome</keyword>
<dbReference type="InterPro" id="IPR021109">
    <property type="entry name" value="Peptidase_aspartic_dom_sf"/>
</dbReference>